<dbReference type="Pfam" id="PF00067">
    <property type="entry name" value="p450"/>
    <property type="match status" value="1"/>
</dbReference>
<evidence type="ECO:0000256" key="13">
    <source>
        <dbReference type="RuleBase" id="RU000461"/>
    </source>
</evidence>
<evidence type="ECO:0000256" key="14">
    <source>
        <dbReference type="SAM" id="Phobius"/>
    </source>
</evidence>
<evidence type="ECO:0000256" key="7">
    <source>
        <dbReference type="ARBA" id="ARBA00022989"/>
    </source>
</evidence>
<dbReference type="RefSeq" id="XP_022764752.1">
    <property type="nucleotide sequence ID" value="XM_022909017.1"/>
</dbReference>
<keyword evidence="4 12" id="KW-0349">Heme</keyword>
<comment type="similarity">
    <text evidence="3 13">Belongs to the cytochrome P450 family.</text>
</comment>
<reference evidence="17" key="1">
    <citation type="submission" date="2025-08" db="UniProtKB">
        <authorList>
            <consortium name="RefSeq"/>
        </authorList>
    </citation>
    <scope>IDENTIFICATION</scope>
    <source>
        <tissue evidence="17">Fruit stalk</tissue>
    </source>
</reference>
<dbReference type="AlphaFoldDB" id="A0A6P6AIN6"/>
<dbReference type="GO" id="GO:0016705">
    <property type="term" value="F:oxidoreductase activity, acting on paired donors, with incorporation or reduction of molecular oxygen"/>
    <property type="evidence" value="ECO:0007669"/>
    <property type="project" value="InterPro"/>
</dbReference>
<evidence type="ECO:0000256" key="15">
    <source>
        <dbReference type="SAM" id="SignalP"/>
    </source>
</evidence>
<dbReference type="PANTHER" id="PTHR47955:SF22">
    <property type="entry name" value="CYTOCHROME P450 83B1-LIKE"/>
    <property type="match status" value="1"/>
</dbReference>
<dbReference type="GeneID" id="111309972"/>
<dbReference type="InterPro" id="IPR001128">
    <property type="entry name" value="Cyt_P450"/>
</dbReference>
<evidence type="ECO:0000256" key="4">
    <source>
        <dbReference type="ARBA" id="ARBA00022617"/>
    </source>
</evidence>
<keyword evidence="11 14" id="KW-0472">Membrane</keyword>
<keyword evidence="5 14" id="KW-0812">Transmembrane</keyword>
<keyword evidence="6 12" id="KW-0479">Metal-binding</keyword>
<dbReference type="CDD" id="cd11072">
    <property type="entry name" value="CYP71-like"/>
    <property type="match status" value="1"/>
</dbReference>
<dbReference type="GO" id="GO:0020037">
    <property type="term" value="F:heme binding"/>
    <property type="evidence" value="ECO:0007669"/>
    <property type="project" value="InterPro"/>
</dbReference>
<evidence type="ECO:0000256" key="12">
    <source>
        <dbReference type="PIRSR" id="PIRSR602401-1"/>
    </source>
</evidence>
<dbReference type="PRINTS" id="PR00463">
    <property type="entry name" value="EP450I"/>
</dbReference>
<dbReference type="SUPFAM" id="SSF48264">
    <property type="entry name" value="Cytochrome P450"/>
    <property type="match status" value="1"/>
</dbReference>
<dbReference type="GO" id="GO:0004497">
    <property type="term" value="F:monooxygenase activity"/>
    <property type="evidence" value="ECO:0007669"/>
    <property type="project" value="UniProtKB-KW"/>
</dbReference>
<proteinExistence type="inferred from homology"/>
<keyword evidence="16" id="KW-1185">Reference proteome</keyword>
<evidence type="ECO:0000256" key="8">
    <source>
        <dbReference type="ARBA" id="ARBA00023002"/>
    </source>
</evidence>
<dbReference type="PRINTS" id="PR00385">
    <property type="entry name" value="P450"/>
</dbReference>
<keyword evidence="7 14" id="KW-1133">Transmembrane helix</keyword>
<dbReference type="Proteomes" id="UP000515121">
    <property type="component" value="Unplaced"/>
</dbReference>
<dbReference type="InterPro" id="IPR002401">
    <property type="entry name" value="Cyt_P450_E_grp-I"/>
</dbReference>
<evidence type="ECO:0000256" key="11">
    <source>
        <dbReference type="ARBA" id="ARBA00023136"/>
    </source>
</evidence>
<keyword evidence="10 13" id="KW-0503">Monooxygenase</keyword>
<dbReference type="InterPro" id="IPR017972">
    <property type="entry name" value="Cyt_P450_CS"/>
</dbReference>
<accession>A0A6P6AIN6</accession>
<dbReference type="GO" id="GO:0005506">
    <property type="term" value="F:iron ion binding"/>
    <property type="evidence" value="ECO:0007669"/>
    <property type="project" value="InterPro"/>
</dbReference>
<feature type="chain" id="PRO_5028146309" evidence="15">
    <location>
        <begin position="19"/>
        <end position="502"/>
    </location>
</feature>
<evidence type="ECO:0000256" key="9">
    <source>
        <dbReference type="ARBA" id="ARBA00023004"/>
    </source>
</evidence>
<dbReference type="PROSITE" id="PS00086">
    <property type="entry name" value="CYTOCHROME_P450"/>
    <property type="match status" value="1"/>
</dbReference>
<organism evidence="16 17">
    <name type="scientific">Durio zibethinus</name>
    <name type="common">Durian</name>
    <dbReference type="NCBI Taxonomy" id="66656"/>
    <lineage>
        <taxon>Eukaryota</taxon>
        <taxon>Viridiplantae</taxon>
        <taxon>Streptophyta</taxon>
        <taxon>Embryophyta</taxon>
        <taxon>Tracheophyta</taxon>
        <taxon>Spermatophyta</taxon>
        <taxon>Magnoliopsida</taxon>
        <taxon>eudicotyledons</taxon>
        <taxon>Gunneridae</taxon>
        <taxon>Pentapetalae</taxon>
        <taxon>rosids</taxon>
        <taxon>malvids</taxon>
        <taxon>Malvales</taxon>
        <taxon>Malvaceae</taxon>
        <taxon>Helicteroideae</taxon>
        <taxon>Durio</taxon>
    </lineage>
</organism>
<evidence type="ECO:0000256" key="5">
    <source>
        <dbReference type="ARBA" id="ARBA00022692"/>
    </source>
</evidence>
<keyword evidence="15" id="KW-0732">Signal</keyword>
<dbReference type="OrthoDB" id="2789670at2759"/>
<keyword evidence="9 12" id="KW-0408">Iron</keyword>
<name>A0A6P6AIN6_DURZI</name>
<evidence type="ECO:0000256" key="2">
    <source>
        <dbReference type="ARBA" id="ARBA00004167"/>
    </source>
</evidence>
<gene>
    <name evidence="17" type="primary">LOC111309972</name>
</gene>
<feature type="binding site" description="axial binding residue" evidence="12">
    <location>
        <position position="443"/>
    </location>
    <ligand>
        <name>heme</name>
        <dbReference type="ChEBI" id="CHEBI:30413"/>
    </ligand>
    <ligandPart>
        <name>Fe</name>
        <dbReference type="ChEBI" id="CHEBI:18248"/>
    </ligandPart>
</feature>
<keyword evidence="8 13" id="KW-0560">Oxidoreductase</keyword>
<dbReference type="KEGG" id="dzi:111309972"/>
<comment type="subcellular location">
    <subcellularLocation>
        <location evidence="2">Membrane</location>
        <topology evidence="2">Single-pass membrane protein</topology>
    </subcellularLocation>
</comment>
<feature type="transmembrane region" description="Helical" evidence="14">
    <location>
        <begin position="297"/>
        <end position="320"/>
    </location>
</feature>
<evidence type="ECO:0000313" key="17">
    <source>
        <dbReference type="RefSeq" id="XP_022764752.1"/>
    </source>
</evidence>
<dbReference type="PANTHER" id="PTHR47955">
    <property type="entry name" value="CYTOCHROME P450 FAMILY 71 PROTEIN"/>
    <property type="match status" value="1"/>
</dbReference>
<evidence type="ECO:0000256" key="6">
    <source>
        <dbReference type="ARBA" id="ARBA00022723"/>
    </source>
</evidence>
<evidence type="ECO:0000256" key="1">
    <source>
        <dbReference type="ARBA" id="ARBA00001971"/>
    </source>
</evidence>
<evidence type="ECO:0000256" key="3">
    <source>
        <dbReference type="ARBA" id="ARBA00010617"/>
    </source>
</evidence>
<dbReference type="GO" id="GO:0016020">
    <property type="term" value="C:membrane"/>
    <property type="evidence" value="ECO:0007669"/>
    <property type="project" value="UniProtKB-SubCell"/>
</dbReference>
<dbReference type="FunFam" id="1.10.630.10:FF:000011">
    <property type="entry name" value="Cytochrome P450 83B1"/>
    <property type="match status" value="1"/>
</dbReference>
<evidence type="ECO:0000256" key="10">
    <source>
        <dbReference type="ARBA" id="ARBA00023033"/>
    </source>
</evidence>
<evidence type="ECO:0000313" key="16">
    <source>
        <dbReference type="Proteomes" id="UP000515121"/>
    </source>
</evidence>
<dbReference type="Gene3D" id="1.10.630.10">
    <property type="entry name" value="Cytochrome P450"/>
    <property type="match status" value="1"/>
</dbReference>
<comment type="cofactor">
    <cofactor evidence="1 12">
        <name>heme</name>
        <dbReference type="ChEBI" id="CHEBI:30413"/>
    </cofactor>
</comment>
<dbReference type="InterPro" id="IPR036396">
    <property type="entry name" value="Cyt_P450_sf"/>
</dbReference>
<protein>
    <submittedName>
        <fullName evidence="17">Cytochrome P450 83B1-like</fullName>
    </submittedName>
</protein>
<feature type="signal peptide" evidence="15">
    <location>
        <begin position="1"/>
        <end position="18"/>
    </location>
</feature>
<sequence>MGLSLFFVLLALPSFILFFLQKHRNKNAAKFLHPPGPSGLPLIGNLLQLNSSAATHIYLWELSQKYGPLMSLQLGHRQTLVISSANMAKEIMKTHDLDFCSRPTLCGQQKLSYNGLDLGFSPYNSYWREIRKICVVHLFNPNRVLLHRPIREDEVAQMIEKVSKASVGSKPINLSEALMCLTSRIIYRVSFGKRYEEEGTERSRFDALLKETQAMVGSFFFSDYIPFMGWVDRLSGLLGRLEKNFKDFDTFYQELIDEHLDPNRPKPEQEDFLDVLLQIWKDRVFQVDLTFDHIKAVLMNVFVGGTDTSAATVIWAMTFLMKNPRSMKKVQEEIRNLNGNKGFVDEDDIQGLPYLKAVIKETFRLQPTAPLLVPRETIRKCNIAGYEIPAKTLVFVNAWAVGRDPEAWENPGEFYPERFIGSSIDFKGHDFGLIPFGAGRRGCPGIHMGVATVELALANLLCKFDWEMPVGTDKDDLDFDVIPGLAMHKKNALFLVARKFNV</sequence>